<dbReference type="EMBL" id="JAVRRG010000122">
    <property type="protein sequence ID" value="KAK5083279.1"/>
    <property type="molecule type" value="Genomic_DNA"/>
</dbReference>
<accession>A0ABR0K2E6</accession>
<evidence type="ECO:0000313" key="1">
    <source>
        <dbReference type="EMBL" id="KAK5083279.1"/>
    </source>
</evidence>
<comment type="caution">
    <text evidence="1">The sequence shown here is derived from an EMBL/GenBank/DDBJ whole genome shotgun (WGS) entry which is preliminary data.</text>
</comment>
<keyword evidence="2" id="KW-1185">Reference proteome</keyword>
<dbReference type="Proteomes" id="UP001345013">
    <property type="component" value="Unassembled WGS sequence"/>
</dbReference>
<sequence length="206" mass="22726">MQPRAAMNREAVKGRLVIYAGRNEKPAYRDIARCQVFCPSLLAKYELKPLMDHQLAIVGTLCKHEGGINADTLPTIDKYIIAEDNGTFAIRGGSARPLQQESAHTAERRTTKHASNVSYAPARILQWRYGALDIDGEPGSMSGETQEFGNHGIPVGTYKLDPLPKRFVTGTIEPNSQSIVYAVQDIDKHFVQVNTHKSYTVVSGNT</sequence>
<evidence type="ECO:0000313" key="2">
    <source>
        <dbReference type="Proteomes" id="UP001345013"/>
    </source>
</evidence>
<protein>
    <submittedName>
        <fullName evidence="1">Uncharacterized protein</fullName>
    </submittedName>
</protein>
<name>A0ABR0K2E6_9EURO</name>
<reference evidence="1 2" key="1">
    <citation type="submission" date="2023-08" db="EMBL/GenBank/DDBJ databases">
        <title>Black Yeasts Isolated from many extreme environments.</title>
        <authorList>
            <person name="Coleine C."/>
            <person name="Stajich J.E."/>
            <person name="Selbmann L."/>
        </authorList>
    </citation>
    <scope>NUCLEOTIDE SEQUENCE [LARGE SCALE GENOMIC DNA]</scope>
    <source>
        <strain evidence="1 2">CCFEE 5885</strain>
    </source>
</reference>
<gene>
    <name evidence="1" type="ORF">LTR24_007776</name>
</gene>
<proteinExistence type="predicted"/>
<organism evidence="1 2">
    <name type="scientific">Lithohypha guttulata</name>
    <dbReference type="NCBI Taxonomy" id="1690604"/>
    <lineage>
        <taxon>Eukaryota</taxon>
        <taxon>Fungi</taxon>
        <taxon>Dikarya</taxon>
        <taxon>Ascomycota</taxon>
        <taxon>Pezizomycotina</taxon>
        <taxon>Eurotiomycetes</taxon>
        <taxon>Chaetothyriomycetidae</taxon>
        <taxon>Chaetothyriales</taxon>
        <taxon>Trichomeriaceae</taxon>
        <taxon>Lithohypha</taxon>
    </lineage>
</organism>